<dbReference type="Proteomes" id="UP000199687">
    <property type="component" value="Unassembled WGS sequence"/>
</dbReference>
<evidence type="ECO:0000313" key="2">
    <source>
        <dbReference type="Proteomes" id="UP000199687"/>
    </source>
</evidence>
<dbReference type="EMBL" id="FOGL01000032">
    <property type="protein sequence ID" value="SES27811.1"/>
    <property type="molecule type" value="Genomic_DNA"/>
</dbReference>
<organism evidence="1 2">
    <name type="scientific">Gracilibacillus ureilyticus</name>
    <dbReference type="NCBI Taxonomy" id="531814"/>
    <lineage>
        <taxon>Bacteria</taxon>
        <taxon>Bacillati</taxon>
        <taxon>Bacillota</taxon>
        <taxon>Bacilli</taxon>
        <taxon>Bacillales</taxon>
        <taxon>Bacillaceae</taxon>
        <taxon>Gracilibacillus</taxon>
    </lineage>
</organism>
<reference evidence="1 2" key="1">
    <citation type="submission" date="2016-10" db="EMBL/GenBank/DDBJ databases">
        <authorList>
            <person name="de Groot N.N."/>
        </authorList>
    </citation>
    <scope>NUCLEOTIDE SEQUENCE [LARGE SCALE GENOMIC DNA]</scope>
    <source>
        <strain evidence="1 2">CGMCC 1.7727</strain>
    </source>
</reference>
<accession>A0A1H9W236</accession>
<protein>
    <submittedName>
        <fullName evidence="1">Uncharacterized protein</fullName>
    </submittedName>
</protein>
<evidence type="ECO:0000313" key="1">
    <source>
        <dbReference type="EMBL" id="SES27811.1"/>
    </source>
</evidence>
<keyword evidence="2" id="KW-1185">Reference proteome</keyword>
<dbReference type="AlphaFoldDB" id="A0A1H9W236"/>
<sequence length="62" mass="6938">MEFKHAELTEVGIKSLLIWRFFSSPIQSLKPHSHTEAALALKKGEILIAYHSISIVSESAVF</sequence>
<gene>
    <name evidence="1" type="ORF">SAMN04487944_13221</name>
</gene>
<proteinExistence type="predicted"/>
<name>A0A1H9W236_9BACI</name>